<dbReference type="InterPro" id="IPR001750">
    <property type="entry name" value="ND/Mrp_TM"/>
</dbReference>
<gene>
    <name evidence="10" type="ORF">EVG15_08590</name>
</gene>
<evidence type="ECO:0000256" key="5">
    <source>
        <dbReference type="ARBA" id="ARBA00023002"/>
    </source>
</evidence>
<keyword evidence="5" id="KW-0560">Oxidoreductase</keyword>
<feature type="domain" description="NADH:quinone oxidoreductase/Mrp antiporter transmembrane" evidence="9">
    <location>
        <begin position="150"/>
        <end position="433"/>
    </location>
</feature>
<feature type="transmembrane region" description="Helical" evidence="8">
    <location>
        <begin position="319"/>
        <end position="344"/>
    </location>
</feature>
<dbReference type="Pfam" id="PF00361">
    <property type="entry name" value="Proton_antipo_M"/>
    <property type="match status" value="1"/>
</dbReference>
<evidence type="ECO:0000256" key="1">
    <source>
        <dbReference type="ARBA" id="ARBA00004651"/>
    </source>
</evidence>
<evidence type="ECO:0000256" key="2">
    <source>
        <dbReference type="ARBA" id="ARBA00022475"/>
    </source>
</evidence>
<feature type="transmembrane region" description="Helical" evidence="8">
    <location>
        <begin position="489"/>
        <end position="512"/>
    </location>
</feature>
<feature type="transmembrane region" description="Helical" evidence="8">
    <location>
        <begin position="444"/>
        <end position="468"/>
    </location>
</feature>
<feature type="transmembrane region" description="Helical" evidence="8">
    <location>
        <begin position="260"/>
        <end position="283"/>
    </location>
</feature>
<accession>A0A519BKY2</accession>
<name>A0A519BKY2_9DELT</name>
<evidence type="ECO:0000256" key="8">
    <source>
        <dbReference type="SAM" id="Phobius"/>
    </source>
</evidence>
<evidence type="ECO:0000256" key="7">
    <source>
        <dbReference type="RuleBase" id="RU000320"/>
    </source>
</evidence>
<dbReference type="Proteomes" id="UP000319296">
    <property type="component" value="Unassembled WGS sequence"/>
</dbReference>
<keyword evidence="3 7" id="KW-0812">Transmembrane</keyword>
<feature type="transmembrane region" description="Helical" evidence="8">
    <location>
        <begin position="719"/>
        <end position="737"/>
    </location>
</feature>
<feature type="transmembrane region" description="Helical" evidence="8">
    <location>
        <begin position="6"/>
        <end position="25"/>
    </location>
</feature>
<evidence type="ECO:0000256" key="6">
    <source>
        <dbReference type="ARBA" id="ARBA00023136"/>
    </source>
</evidence>
<keyword evidence="6 8" id="KW-0472">Membrane</keyword>
<feature type="transmembrane region" description="Helical" evidence="8">
    <location>
        <begin position="551"/>
        <end position="571"/>
    </location>
</feature>
<feature type="transmembrane region" description="Helical" evidence="8">
    <location>
        <begin position="289"/>
        <end position="312"/>
    </location>
</feature>
<protein>
    <recommendedName>
        <fullName evidence="9">NADH:quinone oxidoreductase/Mrp antiporter transmembrane domain-containing protein</fullName>
    </recommendedName>
</protein>
<feature type="transmembrane region" description="Helical" evidence="8">
    <location>
        <begin position="151"/>
        <end position="170"/>
    </location>
</feature>
<comment type="subcellular location">
    <subcellularLocation>
        <location evidence="1">Cell membrane</location>
        <topology evidence="1">Multi-pass membrane protein</topology>
    </subcellularLocation>
    <subcellularLocation>
        <location evidence="7">Membrane</location>
        <topology evidence="7">Multi-pass membrane protein</topology>
    </subcellularLocation>
</comment>
<evidence type="ECO:0000313" key="11">
    <source>
        <dbReference type="Proteomes" id="UP000319296"/>
    </source>
</evidence>
<dbReference type="PANTHER" id="PTHR42682:SF3">
    <property type="entry name" value="FORMATE HYDROGENLYASE SUBUNIT 3-RELATED"/>
    <property type="match status" value="1"/>
</dbReference>
<sequence length="738" mass="83058">MYFLYYYLFLFFSITGIILSFLGMISKKFSRAYIAGNISYMVASLFAVISALSFFVKPIAHFANYYNNTGGNDDVLFSIGKYFPAGNILMCLDPLSAFFILFSFAVFFYISLYQIKYIEKFKEKINPSSFTFLFGVMLLSVYFTLLSFNAFIFMISWEVMAVSSYLLVLGKHYIKGTVKASFLMSTIMEFGGMFIMAAIMLLYVHSGNFNLFDMKDIIISPTLKEVIFLLFLFGFGAKIGIVPLHIWLPEAHPASLSGVSAILSGVLTSAGIYGLMRFGLYILHPANTALFLGTVVIIIAVLTMFFGVLYMAQTHDLKVLLSYSTVENMGLILTGIGASLYYRYFNLDGLAALALLASLYALINHAFFKSLLFMGAGNIEYQTDSHDMDKFGGLLHAMPLTGVLAFIGVMSAAAMPPLNGFVSEWLNIEVVFLGFNIHSVLPRIVLFSAGAILALSAAMAIANYVKLYGITFLSSARSKKAMKAKEVPLLMNIAILIPVLLSISLSAFMFFYTPFMSEVSNLIYHINISNKIMHNYIFIPYYNTFSASSPVYLFFVSIILIIILYLIYRFIVKPKKRYVKLAWIGGTESLNPHAQISALGFSNAIRIMFNIVYKSRKRIEERKIRILSNDEEMPVGNKSYILKTHTKTQNLSANEANIDDFTKSDGNTPNPFPYSSFYHDSSGYGSYIFPLLEYYLYLPVIKFFNRLSNIFSKLQNGSLNLYIFYIFIVFLIALIVAR</sequence>
<reference evidence="10 11" key="1">
    <citation type="journal article" date="2019" name="ISME J.">
        <title>Insights into ecological role of a new deltaproteobacterial order Candidatus Acidulodesulfobacterales by metagenomics and metatranscriptomics.</title>
        <authorList>
            <person name="Tan S."/>
            <person name="Liu J."/>
            <person name="Fang Y."/>
            <person name="Hedlund B.P."/>
            <person name="Lian Z.H."/>
            <person name="Huang L.Y."/>
            <person name="Li J.T."/>
            <person name="Huang L.N."/>
            <person name="Li W.J."/>
            <person name="Jiang H.C."/>
            <person name="Dong H.L."/>
            <person name="Shu W.S."/>
        </authorList>
    </citation>
    <scope>NUCLEOTIDE SEQUENCE [LARGE SCALE GENOMIC DNA]</scope>
    <source>
        <strain evidence="10">AP1</strain>
    </source>
</reference>
<dbReference type="GO" id="GO:0005886">
    <property type="term" value="C:plasma membrane"/>
    <property type="evidence" value="ECO:0007669"/>
    <property type="project" value="UniProtKB-SubCell"/>
</dbReference>
<dbReference type="PANTHER" id="PTHR42682">
    <property type="entry name" value="HYDROGENASE-4 COMPONENT F"/>
    <property type="match status" value="1"/>
</dbReference>
<dbReference type="AlphaFoldDB" id="A0A519BKY2"/>
<dbReference type="EMBL" id="SGBB01000018">
    <property type="protein sequence ID" value="RZD17930.1"/>
    <property type="molecule type" value="Genomic_DNA"/>
</dbReference>
<evidence type="ECO:0000259" key="9">
    <source>
        <dbReference type="Pfam" id="PF00361"/>
    </source>
</evidence>
<feature type="transmembrane region" description="Helical" evidence="8">
    <location>
        <begin position="182"/>
        <end position="206"/>
    </location>
</feature>
<feature type="transmembrane region" description="Helical" evidence="8">
    <location>
        <begin position="125"/>
        <end position="145"/>
    </location>
</feature>
<dbReference type="InterPro" id="IPR052175">
    <property type="entry name" value="ComplexI-like_HydComp"/>
</dbReference>
<dbReference type="GO" id="GO:0016491">
    <property type="term" value="F:oxidoreductase activity"/>
    <property type="evidence" value="ECO:0007669"/>
    <property type="project" value="UniProtKB-KW"/>
</dbReference>
<feature type="transmembrane region" description="Helical" evidence="8">
    <location>
        <begin position="95"/>
        <end position="113"/>
    </location>
</feature>
<evidence type="ECO:0000256" key="4">
    <source>
        <dbReference type="ARBA" id="ARBA00022989"/>
    </source>
</evidence>
<evidence type="ECO:0000313" key="10">
    <source>
        <dbReference type="EMBL" id="RZD17930.1"/>
    </source>
</evidence>
<keyword evidence="2" id="KW-1003">Cell membrane</keyword>
<feature type="transmembrane region" description="Helical" evidence="8">
    <location>
        <begin position="350"/>
        <end position="372"/>
    </location>
</feature>
<organism evidence="10 11">
    <name type="scientific">Candidatus Acididesulfobacter diazotrophicus</name>
    <dbReference type="NCBI Taxonomy" id="2597226"/>
    <lineage>
        <taxon>Bacteria</taxon>
        <taxon>Deltaproteobacteria</taxon>
        <taxon>Candidatus Acidulodesulfobacterales</taxon>
        <taxon>Candidatus Acididesulfobacter</taxon>
    </lineage>
</organism>
<proteinExistence type="predicted"/>
<evidence type="ECO:0000256" key="3">
    <source>
        <dbReference type="ARBA" id="ARBA00022692"/>
    </source>
</evidence>
<feature type="transmembrane region" description="Helical" evidence="8">
    <location>
        <begin position="226"/>
        <end position="248"/>
    </location>
</feature>
<comment type="caution">
    <text evidence="10">The sequence shown here is derived from an EMBL/GenBank/DDBJ whole genome shotgun (WGS) entry which is preliminary data.</text>
</comment>
<feature type="transmembrane region" description="Helical" evidence="8">
    <location>
        <begin position="393"/>
        <end position="415"/>
    </location>
</feature>
<feature type="transmembrane region" description="Helical" evidence="8">
    <location>
        <begin position="37"/>
        <end position="56"/>
    </location>
</feature>
<keyword evidence="4 8" id="KW-1133">Transmembrane helix</keyword>